<evidence type="ECO:0000313" key="1">
    <source>
        <dbReference type="EMBL" id="MEQ2425149.1"/>
    </source>
</evidence>
<name>A0ABV1D411_9FIRM</name>
<gene>
    <name evidence="1" type="ORF">WMQ36_09215</name>
</gene>
<evidence type="ECO:0000313" key="2">
    <source>
        <dbReference type="Proteomes" id="UP001454086"/>
    </source>
</evidence>
<organism evidence="1 2">
    <name type="scientific">Enterocloster hominis</name>
    <name type="common">ex Hitch et al. 2024</name>
    <dbReference type="NCBI Taxonomy" id="1917870"/>
    <lineage>
        <taxon>Bacteria</taxon>
        <taxon>Bacillati</taxon>
        <taxon>Bacillota</taxon>
        <taxon>Clostridia</taxon>
        <taxon>Lachnospirales</taxon>
        <taxon>Lachnospiraceae</taxon>
        <taxon>Enterocloster</taxon>
    </lineage>
</organism>
<keyword evidence="2" id="KW-1185">Reference proteome</keyword>
<dbReference type="Proteomes" id="UP001454086">
    <property type="component" value="Unassembled WGS sequence"/>
</dbReference>
<comment type="caution">
    <text evidence="1">The sequence shown here is derived from an EMBL/GenBank/DDBJ whole genome shotgun (WGS) entry which is preliminary data.</text>
</comment>
<dbReference type="EMBL" id="JBBMFM010000025">
    <property type="protein sequence ID" value="MEQ2425149.1"/>
    <property type="molecule type" value="Genomic_DNA"/>
</dbReference>
<protein>
    <submittedName>
        <fullName evidence="1">Uncharacterized protein</fullName>
    </submittedName>
</protein>
<proteinExistence type="predicted"/>
<sequence>MKEQEFLLLVSPDRKNIDFLRACAAYTTRKAESYLSLEMA</sequence>
<accession>A0ABV1D411</accession>
<reference evidence="1 2" key="1">
    <citation type="submission" date="2024-03" db="EMBL/GenBank/DDBJ databases">
        <title>Human intestinal bacterial collection.</title>
        <authorList>
            <person name="Pauvert C."/>
            <person name="Hitch T.C.A."/>
            <person name="Clavel T."/>
        </authorList>
    </citation>
    <scope>NUCLEOTIDE SEQUENCE [LARGE SCALE GENOMIC DNA]</scope>
    <source>
        <strain evidence="1 2">CLA-SR-H021</strain>
    </source>
</reference>
<dbReference type="RefSeq" id="WP_268886793.1">
    <property type="nucleotide sequence ID" value="NZ_JAJFDX010000002.1"/>
</dbReference>